<dbReference type="InterPro" id="IPR013912">
    <property type="entry name" value="Adenylate_cyclase-assoc_CAP_C"/>
</dbReference>
<dbReference type="SMART" id="SM00673">
    <property type="entry name" value="CARP"/>
    <property type="match status" value="2"/>
</dbReference>
<dbReference type="SUPFAM" id="SSF69340">
    <property type="entry name" value="C-terminal domain of adenylylcyclase associated protein"/>
    <property type="match status" value="1"/>
</dbReference>
<feature type="region of interest" description="Disordered" evidence="2">
    <location>
        <begin position="1"/>
        <end position="27"/>
    </location>
</feature>
<dbReference type="EMBL" id="LR877145">
    <property type="protein sequence ID" value="CAD2213159.1"/>
    <property type="molecule type" value="Genomic_DNA"/>
</dbReference>
<dbReference type="Proteomes" id="UP000515908">
    <property type="component" value="Chromosome 01"/>
</dbReference>
<dbReference type="OrthoDB" id="1601at2759"/>
<dbReference type="VEuPathDB" id="TriTrypDB:ADEAN_000059500"/>
<evidence type="ECO:0000259" key="3">
    <source>
        <dbReference type="PROSITE" id="PS51329"/>
    </source>
</evidence>
<accession>A0A7G2C0E6</accession>
<dbReference type="Pfam" id="PF08603">
    <property type="entry name" value="CAP_C"/>
    <property type="match status" value="1"/>
</dbReference>
<dbReference type="GO" id="GO:0008179">
    <property type="term" value="F:adenylate cyclase binding"/>
    <property type="evidence" value="ECO:0007669"/>
    <property type="project" value="TreeGrafter"/>
</dbReference>
<sequence length="197" mass="22297">MSALERKKAEAEERRLQKQEGQKEEQEAVLRLEGDKRWVVRYQNGTPQKKLNLTLDEVNMRQAIRIEDCRFLYITLKSKVNSVTISNCKKVQVALDSVVSSLEVLNSEDCDVQVELSAPTISVENSTSVNLILLDAEESRNTEVVTSCSSTVNVNFPSIKDKEDFIEKPIPEQFISRIVPDGKGGYKVETKPNEMFS</sequence>
<dbReference type="GO" id="GO:0003779">
    <property type="term" value="F:actin binding"/>
    <property type="evidence" value="ECO:0007669"/>
    <property type="project" value="InterPro"/>
</dbReference>
<organism evidence="4 5">
    <name type="scientific">Angomonas deanei</name>
    <dbReference type="NCBI Taxonomy" id="59799"/>
    <lineage>
        <taxon>Eukaryota</taxon>
        <taxon>Discoba</taxon>
        <taxon>Euglenozoa</taxon>
        <taxon>Kinetoplastea</taxon>
        <taxon>Metakinetoplastina</taxon>
        <taxon>Trypanosomatida</taxon>
        <taxon>Trypanosomatidae</taxon>
        <taxon>Strigomonadinae</taxon>
        <taxon>Angomonas</taxon>
    </lineage>
</organism>
<dbReference type="InterPro" id="IPR016098">
    <property type="entry name" value="CAP/MinC_C"/>
</dbReference>
<dbReference type="InterPro" id="IPR001837">
    <property type="entry name" value="Adenylate_cyclase-assoc_CAP"/>
</dbReference>
<dbReference type="InterPro" id="IPR036223">
    <property type="entry name" value="CAP_C_sf"/>
</dbReference>
<gene>
    <name evidence="4" type="ORF">ADEAN_000059500</name>
</gene>
<dbReference type="GO" id="GO:0005737">
    <property type="term" value="C:cytoplasm"/>
    <property type="evidence" value="ECO:0007669"/>
    <property type="project" value="TreeGrafter"/>
</dbReference>
<dbReference type="AlphaFoldDB" id="A0A7G2C0E6"/>
<evidence type="ECO:0000256" key="1">
    <source>
        <dbReference type="ARBA" id="ARBA00007659"/>
    </source>
</evidence>
<reference evidence="4 5" key="1">
    <citation type="submission" date="2020-08" db="EMBL/GenBank/DDBJ databases">
        <authorList>
            <person name="Newling K."/>
            <person name="Davey J."/>
            <person name="Forrester S."/>
        </authorList>
    </citation>
    <scope>NUCLEOTIDE SEQUENCE [LARGE SCALE GENOMIC DNA]</scope>
    <source>
        <strain evidence="5">Crithidia deanei Carvalho (ATCC PRA-265)</strain>
    </source>
</reference>
<name>A0A7G2C0E6_9TRYP</name>
<dbReference type="PROSITE" id="PS51329">
    <property type="entry name" value="C_CAP_COFACTOR_C"/>
    <property type="match status" value="1"/>
</dbReference>
<proteinExistence type="inferred from homology"/>
<evidence type="ECO:0000256" key="2">
    <source>
        <dbReference type="SAM" id="MobiDB-lite"/>
    </source>
</evidence>
<evidence type="ECO:0000313" key="5">
    <source>
        <dbReference type="Proteomes" id="UP000515908"/>
    </source>
</evidence>
<dbReference type="GO" id="GO:0019933">
    <property type="term" value="P:cAMP-mediated signaling"/>
    <property type="evidence" value="ECO:0007669"/>
    <property type="project" value="TreeGrafter"/>
</dbReference>
<dbReference type="PANTHER" id="PTHR10652">
    <property type="entry name" value="ADENYLYL CYCLASE-ASSOCIATED PROTEIN"/>
    <property type="match status" value="1"/>
</dbReference>
<keyword evidence="5" id="KW-1185">Reference proteome</keyword>
<feature type="domain" description="C-CAP/cofactor C-like" evidence="3">
    <location>
        <begin position="22"/>
        <end position="172"/>
    </location>
</feature>
<dbReference type="InterPro" id="IPR006599">
    <property type="entry name" value="CARP_motif"/>
</dbReference>
<dbReference type="GO" id="GO:0007015">
    <property type="term" value="P:actin filament organization"/>
    <property type="evidence" value="ECO:0007669"/>
    <property type="project" value="TreeGrafter"/>
</dbReference>
<protein>
    <submittedName>
        <fullName evidence="4">Adenylate cyclase associated (CAP) C terminal, putative</fullName>
    </submittedName>
</protein>
<dbReference type="Gene3D" id="2.160.20.70">
    <property type="match status" value="1"/>
</dbReference>
<evidence type="ECO:0000313" key="4">
    <source>
        <dbReference type="EMBL" id="CAD2213159.1"/>
    </source>
</evidence>
<dbReference type="PANTHER" id="PTHR10652:SF0">
    <property type="entry name" value="ADENYLYL CYCLASE-ASSOCIATED PROTEIN"/>
    <property type="match status" value="1"/>
</dbReference>
<dbReference type="InterPro" id="IPR017901">
    <property type="entry name" value="C-CAP_CF_C-like"/>
</dbReference>
<comment type="similarity">
    <text evidence="1">Belongs to the CAP family.</text>
</comment>